<feature type="domain" description="C2H2-type" evidence="10">
    <location>
        <begin position="631"/>
        <end position="659"/>
    </location>
</feature>
<dbReference type="RefSeq" id="XP_013170476.1">
    <property type="nucleotide sequence ID" value="XM_013315022.1"/>
</dbReference>
<evidence type="ECO:0000259" key="10">
    <source>
        <dbReference type="PROSITE" id="PS50157"/>
    </source>
</evidence>
<dbReference type="PROSITE" id="PS51915">
    <property type="entry name" value="ZAD"/>
    <property type="match status" value="1"/>
</dbReference>
<dbReference type="GeneID" id="106119895"/>
<feature type="domain" description="C2H2-type" evidence="10">
    <location>
        <begin position="772"/>
        <end position="795"/>
    </location>
</feature>
<feature type="compositionally biased region" description="Acidic residues" evidence="9">
    <location>
        <begin position="418"/>
        <end position="428"/>
    </location>
</feature>
<evidence type="ECO:0000313" key="12">
    <source>
        <dbReference type="RefSeq" id="XP_013170476.1"/>
    </source>
</evidence>
<feature type="domain" description="C2H2-type" evidence="10">
    <location>
        <begin position="717"/>
        <end position="744"/>
    </location>
</feature>
<feature type="domain" description="C2H2-type" evidence="10">
    <location>
        <begin position="241"/>
        <end position="268"/>
    </location>
</feature>
<dbReference type="InterPro" id="IPR012934">
    <property type="entry name" value="Znf_AD"/>
</dbReference>
<dbReference type="InterPro" id="IPR036236">
    <property type="entry name" value="Znf_C2H2_sf"/>
</dbReference>
<evidence type="ECO:0000256" key="7">
    <source>
        <dbReference type="PROSITE-ProRule" id="PRU00042"/>
    </source>
</evidence>
<feature type="compositionally biased region" description="Low complexity" evidence="9">
    <location>
        <begin position="492"/>
        <end position="517"/>
    </location>
</feature>
<dbReference type="PROSITE" id="PS00028">
    <property type="entry name" value="ZINC_FINGER_C2H2_1"/>
    <property type="match status" value="9"/>
</dbReference>
<feature type="domain" description="C2H2-type" evidence="10">
    <location>
        <begin position="297"/>
        <end position="324"/>
    </location>
</feature>
<feature type="domain" description="C2H2-type" evidence="10">
    <location>
        <begin position="659"/>
        <end position="687"/>
    </location>
</feature>
<name>A0AAJ6ZDY0_PAPXU</name>
<evidence type="ECO:0000256" key="1">
    <source>
        <dbReference type="ARBA" id="ARBA00022723"/>
    </source>
</evidence>
<dbReference type="SMART" id="SM00355">
    <property type="entry name" value="ZnF_C2H2"/>
    <property type="match status" value="13"/>
</dbReference>
<dbReference type="Pfam" id="PF07776">
    <property type="entry name" value="zf-AD"/>
    <property type="match status" value="1"/>
</dbReference>
<evidence type="ECO:0000256" key="3">
    <source>
        <dbReference type="ARBA" id="ARBA00022771"/>
    </source>
</evidence>
<evidence type="ECO:0000256" key="9">
    <source>
        <dbReference type="SAM" id="MobiDB-lite"/>
    </source>
</evidence>
<feature type="compositionally biased region" description="Polar residues" evidence="9">
    <location>
        <begin position="559"/>
        <end position="571"/>
    </location>
</feature>
<evidence type="ECO:0000256" key="8">
    <source>
        <dbReference type="PROSITE-ProRule" id="PRU01263"/>
    </source>
</evidence>
<dbReference type="FunFam" id="3.30.160.60:FF:000100">
    <property type="entry name" value="Zinc finger 45-like"/>
    <property type="match status" value="1"/>
</dbReference>
<feature type="domain" description="C2H2-type" evidence="10">
    <location>
        <begin position="689"/>
        <end position="716"/>
    </location>
</feature>
<dbReference type="PANTHER" id="PTHR24379:SF121">
    <property type="entry name" value="C2H2-TYPE DOMAIN-CONTAINING PROTEIN"/>
    <property type="match status" value="1"/>
</dbReference>
<dbReference type="KEGG" id="pxu:106119895"/>
<accession>A0AAJ6ZDY0</accession>
<dbReference type="AlphaFoldDB" id="A0AAJ6ZDY0"/>
<dbReference type="GO" id="GO:0005634">
    <property type="term" value="C:nucleus"/>
    <property type="evidence" value="ECO:0007669"/>
    <property type="project" value="InterPro"/>
</dbReference>
<feature type="domain" description="C2H2-type" evidence="10">
    <location>
        <begin position="269"/>
        <end position="296"/>
    </location>
</feature>
<feature type="domain" description="C2H2-type" evidence="10">
    <location>
        <begin position="212"/>
        <end position="240"/>
    </location>
</feature>
<evidence type="ECO:0000256" key="6">
    <source>
        <dbReference type="ARBA" id="ARBA00023163"/>
    </source>
</evidence>
<keyword evidence="2" id="KW-0677">Repeat</keyword>
<dbReference type="SUPFAM" id="SSF57667">
    <property type="entry name" value="beta-beta-alpha zinc fingers"/>
    <property type="match status" value="6"/>
</dbReference>
<feature type="binding site" evidence="8">
    <location>
        <position position="45"/>
    </location>
    <ligand>
        <name>Zn(2+)</name>
        <dbReference type="ChEBI" id="CHEBI:29105"/>
    </ligand>
</feature>
<feature type="binding site" evidence="8">
    <location>
        <position position="91"/>
    </location>
    <ligand>
        <name>Zn(2+)</name>
        <dbReference type="ChEBI" id="CHEBI:29105"/>
    </ligand>
</feature>
<dbReference type="FunFam" id="3.30.160.60:FF:000032">
    <property type="entry name" value="Krueppel-like factor 4"/>
    <property type="match status" value="1"/>
</dbReference>
<feature type="binding site" evidence="8">
    <location>
        <position position="48"/>
    </location>
    <ligand>
        <name>Zn(2+)</name>
        <dbReference type="ChEBI" id="CHEBI:29105"/>
    </ligand>
</feature>
<feature type="domain" description="ZAD" evidence="11">
    <location>
        <begin position="43"/>
        <end position="118"/>
    </location>
</feature>
<dbReference type="Gene3D" id="3.30.160.60">
    <property type="entry name" value="Classic Zinc Finger"/>
    <property type="match status" value="9"/>
</dbReference>
<dbReference type="PROSITE" id="PS50157">
    <property type="entry name" value="ZINC_FINGER_C2H2_2"/>
    <property type="match status" value="11"/>
</dbReference>
<feature type="compositionally biased region" description="Polar residues" evidence="9">
    <location>
        <begin position="442"/>
        <end position="455"/>
    </location>
</feature>
<feature type="binding site" evidence="8">
    <location>
        <position position="94"/>
    </location>
    <ligand>
        <name>Zn(2+)</name>
        <dbReference type="ChEBI" id="CHEBI:29105"/>
    </ligand>
</feature>
<feature type="domain" description="C2H2-type" evidence="10">
    <location>
        <begin position="325"/>
        <end position="351"/>
    </location>
</feature>
<feature type="region of interest" description="Disordered" evidence="9">
    <location>
        <begin position="1"/>
        <end position="29"/>
    </location>
</feature>
<sequence>MNNDTEKIFLSNPSKDSKEAETQDENEPDTSRINLENIEDFTNVCRTCAAVTEFVVPIFIGEGLQNKLAEKIHKYLSIQVSEEDVLPQVVCYQCVSTLISWHDLVQNCTLADTALKKKLTELLEDENSKIHEKIYEMRAKGNITMKEIKVEVEVDTNELENNVSLDTGKEIKPLTITNENGKKYAHCNICGKNISIGSWKRHMRAHIGEKRYSCHTCGLAFNDSGNLARHSKAIHAKHRPFSCTVCDKTFSRNAHLRDHMKSHSESRDFVCDICGKASKSSAALRMHRKIHQQECKFSCIKCGAKFKRGGELRAHVTVHTGEKAHTCSCGKSFRLRSQLNAHYKTHGLTSPICYRCKDSIEFVGLSIGFNKRIGDNRKICEYCGVKQSEEDYPEHLISMHSEDLLPFRERDPFQYVISDDDDVYEEEEPTRKRRQTKPMEKPTTTGPAKQVTNAPSAEKTEKPNSSVNAKKTETAKKTKNSQAAKKPKNSETANKPKNTVTVKKTKNTETAKTPKNSEPTKKPTEKKKRQTNNNKTCTPKPKPGDKKETTQKRTRKPRSSQVSKEQISNAVSKAIKELQEKQKENKPAPVEVGEDLDTPLEINGPSKQVDNVEIFMESVGKLKVKRKKKPRRCKYCPRVFTVPSSYTYHVKSSHGFEEVECDMCNKKFRNKQVLTQHISVIHIGIKKNFECKYCLKTFFTRANLYGHEQIHLDMNKWPCSKCNRSFRWRTHLLRHMKRHSEDRSLVCQTCGRRFNVVDDLRRHQKTHTIHHHICSHCGHRFSQLRYLRAHLIKKHKEYIAGD</sequence>
<evidence type="ECO:0000256" key="4">
    <source>
        <dbReference type="ARBA" id="ARBA00022833"/>
    </source>
</evidence>
<dbReference type="PANTHER" id="PTHR24379">
    <property type="entry name" value="KRAB AND ZINC FINGER DOMAIN-CONTAINING"/>
    <property type="match status" value="1"/>
</dbReference>
<gene>
    <name evidence="12" type="primary">LOC106119895</name>
</gene>
<dbReference type="GO" id="GO:0008270">
    <property type="term" value="F:zinc ion binding"/>
    <property type="evidence" value="ECO:0007669"/>
    <property type="project" value="UniProtKB-UniRule"/>
</dbReference>
<feature type="compositionally biased region" description="Basic and acidic residues" evidence="9">
    <location>
        <begin position="542"/>
        <end position="551"/>
    </location>
</feature>
<keyword evidence="1 8" id="KW-0479">Metal-binding</keyword>
<evidence type="ECO:0000256" key="5">
    <source>
        <dbReference type="ARBA" id="ARBA00023015"/>
    </source>
</evidence>
<dbReference type="InterPro" id="IPR013087">
    <property type="entry name" value="Znf_C2H2_type"/>
</dbReference>
<proteinExistence type="predicted"/>
<dbReference type="Proteomes" id="UP000694872">
    <property type="component" value="Unplaced"/>
</dbReference>
<evidence type="ECO:0000259" key="11">
    <source>
        <dbReference type="PROSITE" id="PS51915"/>
    </source>
</evidence>
<dbReference type="SUPFAM" id="SSF57716">
    <property type="entry name" value="Glucocorticoid receptor-like (DNA-binding domain)"/>
    <property type="match status" value="1"/>
</dbReference>
<dbReference type="Gene3D" id="3.40.1800.20">
    <property type="match status" value="1"/>
</dbReference>
<reference evidence="12" key="1">
    <citation type="submission" date="2025-08" db="UniProtKB">
        <authorList>
            <consortium name="RefSeq"/>
        </authorList>
    </citation>
    <scope>IDENTIFICATION</scope>
</reference>
<feature type="region of interest" description="Disordered" evidence="9">
    <location>
        <begin position="416"/>
        <end position="603"/>
    </location>
</feature>
<keyword evidence="6" id="KW-0804">Transcription</keyword>
<dbReference type="Pfam" id="PF00096">
    <property type="entry name" value="zf-C2H2"/>
    <property type="match status" value="7"/>
</dbReference>
<keyword evidence="3 7" id="KW-0863">Zinc-finger</keyword>
<evidence type="ECO:0000256" key="2">
    <source>
        <dbReference type="ARBA" id="ARBA00022737"/>
    </source>
</evidence>
<feature type="domain" description="C2H2-type" evidence="10">
    <location>
        <begin position="745"/>
        <end position="768"/>
    </location>
</feature>
<organism evidence="12">
    <name type="scientific">Papilio xuthus</name>
    <name type="common">Asian swallowtail butterfly</name>
    <dbReference type="NCBI Taxonomy" id="66420"/>
    <lineage>
        <taxon>Eukaryota</taxon>
        <taxon>Metazoa</taxon>
        <taxon>Ecdysozoa</taxon>
        <taxon>Arthropoda</taxon>
        <taxon>Hexapoda</taxon>
        <taxon>Insecta</taxon>
        <taxon>Pterygota</taxon>
        <taxon>Neoptera</taxon>
        <taxon>Endopterygota</taxon>
        <taxon>Lepidoptera</taxon>
        <taxon>Glossata</taxon>
        <taxon>Ditrysia</taxon>
        <taxon>Papilionoidea</taxon>
        <taxon>Papilionidae</taxon>
        <taxon>Papilioninae</taxon>
        <taxon>Papilio</taxon>
    </lineage>
</organism>
<dbReference type="SMART" id="SM00868">
    <property type="entry name" value="zf-AD"/>
    <property type="match status" value="1"/>
</dbReference>
<keyword evidence="5" id="KW-0805">Transcription regulation</keyword>
<protein>
    <submittedName>
        <fullName evidence="12">Zinc finger protein 184-like</fullName>
    </submittedName>
</protein>
<feature type="compositionally biased region" description="Basic and acidic residues" evidence="9">
    <location>
        <begin position="574"/>
        <end position="586"/>
    </location>
</feature>
<keyword evidence="4 8" id="KW-0862">Zinc</keyword>